<name>A0A388KS17_CHABU</name>
<dbReference type="Gramene" id="GBG72836">
    <property type="protein sequence ID" value="GBG72836"/>
    <property type="gene ID" value="CBR_g12403"/>
</dbReference>
<comment type="caution">
    <text evidence="1">The sequence shown here is derived from an EMBL/GenBank/DDBJ whole genome shotgun (WGS) entry which is preliminary data.</text>
</comment>
<evidence type="ECO:0000313" key="2">
    <source>
        <dbReference type="Proteomes" id="UP000265515"/>
    </source>
</evidence>
<gene>
    <name evidence="1" type="ORF">CBR_g12403</name>
</gene>
<sequence>MERSRLTEGAGGGVGEMVASRGQREEGVFAHGTTHVELLQQIGLSENLQHQAEEWVAELENTQQHMQQIVGDLASVARAGSVVDWGGSTMSTWLEDKCQQLSTILWQIVEDPELEPFVDWQRADTLIMNCNMIYSDGVDYYDELKERLSSETSTKARETMISASATINTMAPTSLLPSAAVPVTYLPLSTSATKTSFQMTATRFADVATHKTASCYNDNNNKNYKSNDAVVRAIGHPLPPPFFPPFFLAFSCFFGVDGGGRAIGQVEWIVRQTRRVGGGARSEMVE</sequence>
<protein>
    <submittedName>
        <fullName evidence="1">Uncharacterized protein</fullName>
    </submittedName>
</protein>
<accession>A0A388KS17</accession>
<dbReference type="AlphaFoldDB" id="A0A388KS17"/>
<dbReference type="Proteomes" id="UP000265515">
    <property type="component" value="Unassembled WGS sequence"/>
</dbReference>
<keyword evidence="2" id="KW-1185">Reference proteome</keyword>
<reference evidence="1 2" key="1">
    <citation type="journal article" date="2018" name="Cell">
        <title>The Chara Genome: Secondary Complexity and Implications for Plant Terrestrialization.</title>
        <authorList>
            <person name="Nishiyama T."/>
            <person name="Sakayama H."/>
            <person name="Vries J.D."/>
            <person name="Buschmann H."/>
            <person name="Saint-Marcoux D."/>
            <person name="Ullrich K.K."/>
            <person name="Haas F.B."/>
            <person name="Vanderstraeten L."/>
            <person name="Becker D."/>
            <person name="Lang D."/>
            <person name="Vosolsobe S."/>
            <person name="Rombauts S."/>
            <person name="Wilhelmsson P.K.I."/>
            <person name="Janitza P."/>
            <person name="Kern R."/>
            <person name="Heyl A."/>
            <person name="Rumpler F."/>
            <person name="Villalobos L.I.A.C."/>
            <person name="Clay J.M."/>
            <person name="Skokan R."/>
            <person name="Toyoda A."/>
            <person name="Suzuki Y."/>
            <person name="Kagoshima H."/>
            <person name="Schijlen E."/>
            <person name="Tajeshwar N."/>
            <person name="Catarino B."/>
            <person name="Hetherington A.J."/>
            <person name="Saltykova A."/>
            <person name="Bonnot C."/>
            <person name="Breuninger H."/>
            <person name="Symeonidi A."/>
            <person name="Radhakrishnan G.V."/>
            <person name="Van Nieuwerburgh F."/>
            <person name="Deforce D."/>
            <person name="Chang C."/>
            <person name="Karol K.G."/>
            <person name="Hedrich R."/>
            <person name="Ulvskov P."/>
            <person name="Glockner G."/>
            <person name="Delwiche C.F."/>
            <person name="Petrasek J."/>
            <person name="Van de Peer Y."/>
            <person name="Friml J."/>
            <person name="Beilby M."/>
            <person name="Dolan L."/>
            <person name="Kohara Y."/>
            <person name="Sugano S."/>
            <person name="Fujiyama A."/>
            <person name="Delaux P.-M."/>
            <person name="Quint M."/>
            <person name="TheiBen G."/>
            <person name="Hagemann M."/>
            <person name="Harholt J."/>
            <person name="Dunand C."/>
            <person name="Zachgo S."/>
            <person name="Langdale J."/>
            <person name="Maumus F."/>
            <person name="Straeten D.V.D."/>
            <person name="Gould S.B."/>
            <person name="Rensing S.A."/>
        </authorList>
    </citation>
    <scope>NUCLEOTIDE SEQUENCE [LARGE SCALE GENOMIC DNA]</scope>
    <source>
        <strain evidence="1 2">S276</strain>
    </source>
</reference>
<evidence type="ECO:0000313" key="1">
    <source>
        <dbReference type="EMBL" id="GBG72836.1"/>
    </source>
</evidence>
<organism evidence="1 2">
    <name type="scientific">Chara braunii</name>
    <name type="common">Braun's stonewort</name>
    <dbReference type="NCBI Taxonomy" id="69332"/>
    <lineage>
        <taxon>Eukaryota</taxon>
        <taxon>Viridiplantae</taxon>
        <taxon>Streptophyta</taxon>
        <taxon>Charophyceae</taxon>
        <taxon>Charales</taxon>
        <taxon>Characeae</taxon>
        <taxon>Chara</taxon>
    </lineage>
</organism>
<proteinExistence type="predicted"/>
<dbReference type="EMBL" id="BFEA01000172">
    <property type="protein sequence ID" value="GBG72836.1"/>
    <property type="molecule type" value="Genomic_DNA"/>
</dbReference>